<keyword evidence="2" id="KW-1185">Reference proteome</keyword>
<organism evidence="1 2">
    <name type="scientific">Duganella aceris</name>
    <dbReference type="NCBI Taxonomy" id="2703883"/>
    <lineage>
        <taxon>Bacteria</taxon>
        <taxon>Pseudomonadati</taxon>
        <taxon>Pseudomonadota</taxon>
        <taxon>Betaproteobacteria</taxon>
        <taxon>Burkholderiales</taxon>
        <taxon>Oxalobacteraceae</taxon>
        <taxon>Telluria group</taxon>
        <taxon>Duganella</taxon>
    </lineage>
</organism>
<dbReference type="Pfam" id="PF02082">
    <property type="entry name" value="Rrf2"/>
    <property type="match status" value="1"/>
</dbReference>
<dbReference type="InterPro" id="IPR036390">
    <property type="entry name" value="WH_DNA-bd_sf"/>
</dbReference>
<gene>
    <name evidence="1" type="ORF">GW587_05720</name>
</gene>
<dbReference type="PROSITE" id="PS51197">
    <property type="entry name" value="HTH_RRF2_2"/>
    <property type="match status" value="1"/>
</dbReference>
<comment type="caution">
    <text evidence="1">The sequence shown here is derived from an EMBL/GenBank/DDBJ whole genome shotgun (WGS) entry which is preliminary data.</text>
</comment>
<proteinExistence type="predicted"/>
<dbReference type="EMBL" id="JAADJT010000002">
    <property type="protein sequence ID" value="NGZ83757.1"/>
    <property type="molecule type" value="Genomic_DNA"/>
</dbReference>
<dbReference type="PANTHER" id="PTHR33221:SF15">
    <property type="entry name" value="HTH-TYPE TRANSCRIPTIONAL REGULATOR YWGB-RELATED"/>
    <property type="match status" value="1"/>
</dbReference>
<dbReference type="Proteomes" id="UP000666369">
    <property type="component" value="Unassembled WGS sequence"/>
</dbReference>
<reference evidence="1 2" key="1">
    <citation type="submission" date="2020-01" db="EMBL/GenBank/DDBJ databases">
        <authorList>
            <person name="Lee S.D."/>
        </authorList>
    </citation>
    <scope>NUCLEOTIDE SEQUENCE [LARGE SCALE GENOMIC DNA]</scope>
    <source>
        <strain evidence="1 2">SAP-35</strain>
    </source>
</reference>
<protein>
    <submittedName>
        <fullName evidence="1">Rrf2 family transcriptional regulator</fullName>
    </submittedName>
</protein>
<sequence>MSVNNVQFAVASHILTVLAYRNGGQATSAELADSVQAHPTFVRKTITRLAKAGLLIATRGVTGACRLARAPEQISLLDIYRASEASPVFAVHSYPPQDSCVVSLNIKDGMNDVLRRASAGLEEKLASMTLRDLLDGVHQAEAKAAS</sequence>
<dbReference type="Gene3D" id="1.10.10.10">
    <property type="entry name" value="Winged helix-like DNA-binding domain superfamily/Winged helix DNA-binding domain"/>
    <property type="match status" value="1"/>
</dbReference>
<dbReference type="InterPro" id="IPR000944">
    <property type="entry name" value="Tscrpt_reg_Rrf2"/>
</dbReference>
<dbReference type="RefSeq" id="WP_166099765.1">
    <property type="nucleotide sequence ID" value="NZ_JAADJT010000002.1"/>
</dbReference>
<dbReference type="PANTHER" id="PTHR33221">
    <property type="entry name" value="WINGED HELIX-TURN-HELIX TRANSCRIPTIONAL REGULATOR, RRF2 FAMILY"/>
    <property type="match status" value="1"/>
</dbReference>
<dbReference type="InterPro" id="IPR036388">
    <property type="entry name" value="WH-like_DNA-bd_sf"/>
</dbReference>
<evidence type="ECO:0000313" key="2">
    <source>
        <dbReference type="Proteomes" id="UP000666369"/>
    </source>
</evidence>
<reference evidence="2" key="2">
    <citation type="submission" date="2023-07" db="EMBL/GenBank/DDBJ databases">
        <title>Duganella aceri sp. nov., isolated from tree sap.</title>
        <authorList>
            <person name="Kim I.S."/>
        </authorList>
    </citation>
    <scope>NUCLEOTIDE SEQUENCE [LARGE SCALE GENOMIC DNA]</scope>
    <source>
        <strain evidence="2">SAP-35</strain>
    </source>
</reference>
<name>A0ABX0FGQ8_9BURK</name>
<accession>A0ABX0FGQ8</accession>
<dbReference type="SUPFAM" id="SSF46785">
    <property type="entry name" value="Winged helix' DNA-binding domain"/>
    <property type="match status" value="1"/>
</dbReference>
<evidence type="ECO:0000313" key="1">
    <source>
        <dbReference type="EMBL" id="NGZ83757.1"/>
    </source>
</evidence>